<keyword evidence="1" id="KW-0479">Metal-binding</keyword>
<dbReference type="SUPFAM" id="SSF144232">
    <property type="entry name" value="HIT/MYND zinc finger-like"/>
    <property type="match status" value="1"/>
</dbReference>
<dbReference type="EMBL" id="JARKIF010000019">
    <property type="protein sequence ID" value="KAJ7618791.1"/>
    <property type="molecule type" value="Genomic_DNA"/>
</dbReference>
<evidence type="ECO:0000313" key="6">
    <source>
        <dbReference type="EMBL" id="KAJ7618791.1"/>
    </source>
</evidence>
<keyword evidence="7" id="KW-1185">Reference proteome</keyword>
<feature type="domain" description="MYND-type" evidence="5">
    <location>
        <begin position="251"/>
        <end position="289"/>
    </location>
</feature>
<reference evidence="6" key="1">
    <citation type="submission" date="2023-03" db="EMBL/GenBank/DDBJ databases">
        <title>Massive genome expansion in bonnet fungi (Mycena s.s.) driven by repeated elements and novel gene families across ecological guilds.</title>
        <authorList>
            <consortium name="Lawrence Berkeley National Laboratory"/>
            <person name="Harder C.B."/>
            <person name="Miyauchi S."/>
            <person name="Viragh M."/>
            <person name="Kuo A."/>
            <person name="Thoen E."/>
            <person name="Andreopoulos B."/>
            <person name="Lu D."/>
            <person name="Skrede I."/>
            <person name="Drula E."/>
            <person name="Henrissat B."/>
            <person name="Morin E."/>
            <person name="Kohler A."/>
            <person name="Barry K."/>
            <person name="LaButti K."/>
            <person name="Morin E."/>
            <person name="Salamov A."/>
            <person name="Lipzen A."/>
            <person name="Mereny Z."/>
            <person name="Hegedus B."/>
            <person name="Baldrian P."/>
            <person name="Stursova M."/>
            <person name="Weitz H."/>
            <person name="Taylor A."/>
            <person name="Grigoriev I.V."/>
            <person name="Nagy L.G."/>
            <person name="Martin F."/>
            <person name="Kauserud H."/>
        </authorList>
    </citation>
    <scope>NUCLEOTIDE SEQUENCE</scope>
    <source>
        <strain evidence="6">9284</strain>
    </source>
</reference>
<evidence type="ECO:0000256" key="1">
    <source>
        <dbReference type="ARBA" id="ARBA00022723"/>
    </source>
</evidence>
<gene>
    <name evidence="6" type="ORF">FB45DRAFT_932472</name>
</gene>
<evidence type="ECO:0000256" key="2">
    <source>
        <dbReference type="ARBA" id="ARBA00022771"/>
    </source>
</evidence>
<dbReference type="PROSITE" id="PS50865">
    <property type="entry name" value="ZF_MYND_2"/>
    <property type="match status" value="1"/>
</dbReference>
<dbReference type="AlphaFoldDB" id="A0AAD7BEX1"/>
<evidence type="ECO:0000259" key="5">
    <source>
        <dbReference type="PROSITE" id="PS50865"/>
    </source>
</evidence>
<evidence type="ECO:0000256" key="3">
    <source>
        <dbReference type="ARBA" id="ARBA00022833"/>
    </source>
</evidence>
<evidence type="ECO:0000256" key="4">
    <source>
        <dbReference type="PROSITE-ProRule" id="PRU00134"/>
    </source>
</evidence>
<organism evidence="6 7">
    <name type="scientific">Roridomyces roridus</name>
    <dbReference type="NCBI Taxonomy" id="1738132"/>
    <lineage>
        <taxon>Eukaryota</taxon>
        <taxon>Fungi</taxon>
        <taxon>Dikarya</taxon>
        <taxon>Basidiomycota</taxon>
        <taxon>Agaricomycotina</taxon>
        <taxon>Agaricomycetes</taxon>
        <taxon>Agaricomycetidae</taxon>
        <taxon>Agaricales</taxon>
        <taxon>Marasmiineae</taxon>
        <taxon>Mycenaceae</taxon>
        <taxon>Roridomyces</taxon>
    </lineage>
</organism>
<comment type="caution">
    <text evidence="6">The sequence shown here is derived from an EMBL/GenBank/DDBJ whole genome shotgun (WGS) entry which is preliminary data.</text>
</comment>
<name>A0AAD7BEX1_9AGAR</name>
<keyword evidence="2 4" id="KW-0863">Zinc-finger</keyword>
<accession>A0AAD7BEX1</accession>
<evidence type="ECO:0000313" key="7">
    <source>
        <dbReference type="Proteomes" id="UP001221142"/>
    </source>
</evidence>
<keyword evidence="3" id="KW-0862">Zinc</keyword>
<sequence>MAEAREEVWLSAWAWIQFLEEVNVKRASRAAALLQMTCASYAPPFASFVMSQPRIREFMAAGWLACLNLEDTCERQLPDEVMARISITLLTALALADHSPLKDDLVSNGIVDVLCRTLWVFGASDMPLTKGVLPFTMDRLITYMDVVPRMARLKEALDAGLLRAIMLCGTREDTKFFEKQVPTLLGSILPEAPLPQCVLSSLRAGLDDASPLMHTIAFRESKLFEGFLRATAVKLYRGELGHDKACNNVQCISSTKSDDDLKQCSKCRSAFYCSQQCQSQDWNAHRKFCRTLLRQREIRRGADEFIADGPRIG</sequence>
<dbReference type="InterPro" id="IPR002893">
    <property type="entry name" value="Znf_MYND"/>
</dbReference>
<proteinExistence type="predicted"/>
<protein>
    <recommendedName>
        <fullName evidence="5">MYND-type domain-containing protein</fullName>
    </recommendedName>
</protein>
<dbReference type="Gene3D" id="6.10.140.2220">
    <property type="match status" value="1"/>
</dbReference>
<dbReference type="Pfam" id="PF01753">
    <property type="entry name" value="zf-MYND"/>
    <property type="match status" value="1"/>
</dbReference>
<dbReference type="GO" id="GO:0008270">
    <property type="term" value="F:zinc ion binding"/>
    <property type="evidence" value="ECO:0007669"/>
    <property type="project" value="UniProtKB-KW"/>
</dbReference>
<dbReference type="Proteomes" id="UP001221142">
    <property type="component" value="Unassembled WGS sequence"/>
</dbReference>